<comment type="caution">
    <text evidence="3">The sequence shown here is derived from an EMBL/GenBank/DDBJ whole genome shotgun (WGS) entry which is preliminary data.</text>
</comment>
<organism evidence="3 4">
    <name type="scientific">Mesobacillus zeae</name>
    <dbReference type="NCBI Taxonomy" id="1917180"/>
    <lineage>
        <taxon>Bacteria</taxon>
        <taxon>Bacillati</taxon>
        <taxon>Bacillota</taxon>
        <taxon>Bacilli</taxon>
        <taxon>Bacillales</taxon>
        <taxon>Bacillaceae</taxon>
        <taxon>Mesobacillus</taxon>
    </lineage>
</organism>
<gene>
    <name evidence="3" type="ORF">D1970_10335</name>
</gene>
<dbReference type="InterPro" id="IPR041999">
    <property type="entry name" value="Sortase_D_1"/>
</dbReference>
<evidence type="ECO:0000313" key="3">
    <source>
        <dbReference type="EMBL" id="RID85167.1"/>
    </source>
</evidence>
<dbReference type="AlphaFoldDB" id="A0A398B5R3"/>
<accession>A0A398B5R3</accession>
<proteinExistence type="predicted"/>
<dbReference type="RefSeq" id="WP_119112791.1">
    <property type="nucleotide sequence ID" value="NZ_CBCSEO010000016.1"/>
</dbReference>
<reference evidence="3 4" key="1">
    <citation type="submission" date="2018-08" db="EMBL/GenBank/DDBJ databases">
        <title>Bacillus jemisoniae sp. nov., Bacillus chryseoplanitiae sp. nov., Bacillus resnikiae sp. nov., and Bacillus frankliniae sp. nov., isolated from Viking spacecraft and associated surfaces.</title>
        <authorList>
            <person name="Seuylemezian A."/>
            <person name="Vaishampayan P."/>
        </authorList>
    </citation>
    <scope>NUCLEOTIDE SEQUENCE [LARGE SCALE GENOMIC DNA]</scope>
    <source>
        <strain evidence="3 4">JJ-247</strain>
    </source>
</reference>
<dbReference type="Proteomes" id="UP000265816">
    <property type="component" value="Unassembled WGS sequence"/>
</dbReference>
<keyword evidence="4" id="KW-1185">Reference proteome</keyword>
<dbReference type="NCBIfam" id="NF033746">
    <property type="entry name" value="class_D_sortase"/>
    <property type="match status" value="1"/>
</dbReference>
<dbReference type="InterPro" id="IPR023365">
    <property type="entry name" value="Sortase_dom-sf"/>
</dbReference>
<name>A0A398B5R3_9BACI</name>
<feature type="active site" description="Acyl-thioester intermediate" evidence="2">
    <location>
        <position position="182"/>
    </location>
</feature>
<dbReference type="EMBL" id="QWVT01000016">
    <property type="protein sequence ID" value="RID85167.1"/>
    <property type="molecule type" value="Genomic_DNA"/>
</dbReference>
<dbReference type="OrthoDB" id="165822at2"/>
<dbReference type="InterPro" id="IPR005754">
    <property type="entry name" value="Sortase"/>
</dbReference>
<dbReference type="NCBIfam" id="TIGR01076">
    <property type="entry name" value="sortase_fam"/>
    <property type="match status" value="1"/>
</dbReference>
<dbReference type="SUPFAM" id="SSF63817">
    <property type="entry name" value="Sortase"/>
    <property type="match status" value="1"/>
</dbReference>
<dbReference type="CDD" id="cd05828">
    <property type="entry name" value="Sortase_D_1"/>
    <property type="match status" value="1"/>
</dbReference>
<protein>
    <submittedName>
        <fullName evidence="3">Class D sortase</fullName>
    </submittedName>
</protein>
<evidence type="ECO:0000256" key="1">
    <source>
        <dbReference type="ARBA" id="ARBA00022801"/>
    </source>
</evidence>
<dbReference type="Pfam" id="PF04203">
    <property type="entry name" value="Sortase"/>
    <property type="match status" value="1"/>
</dbReference>
<feature type="active site" description="Proton donor/acceptor" evidence="2">
    <location>
        <position position="124"/>
    </location>
</feature>
<keyword evidence="1" id="KW-0378">Hydrolase</keyword>
<sequence>MNTKRRFLLFAALLLTLTGAALIYISLNDLQSTKKNERKALYEAKQMIEVEKKTPQQADKKTGISVKPSERQQGDVVGILEIPRLKAELPIIEGTDEDDLAKGVGHYKDTALPEGKDQILLSGHRDTVFRRLGELKKGDILRIRMPYGDFDYSISDSEIVEADDRSIIKPTAPDEILTLSTCYPFSFVGDAPQRYILTAFRKKAS</sequence>
<dbReference type="InterPro" id="IPR053525">
    <property type="entry name" value="Sortase_D"/>
</dbReference>
<evidence type="ECO:0000313" key="4">
    <source>
        <dbReference type="Proteomes" id="UP000265816"/>
    </source>
</evidence>
<dbReference type="Gene3D" id="2.40.260.10">
    <property type="entry name" value="Sortase"/>
    <property type="match status" value="1"/>
</dbReference>
<dbReference type="GO" id="GO:0016787">
    <property type="term" value="F:hydrolase activity"/>
    <property type="evidence" value="ECO:0007669"/>
    <property type="project" value="UniProtKB-KW"/>
</dbReference>
<evidence type="ECO:0000256" key="2">
    <source>
        <dbReference type="PIRSR" id="PIRSR605754-1"/>
    </source>
</evidence>